<name>A0ABP0FYU8_CLALP</name>
<evidence type="ECO:0000313" key="1">
    <source>
        <dbReference type="EMBL" id="CAK8684774.1"/>
    </source>
</evidence>
<dbReference type="EMBL" id="CAWYQH010000098">
    <property type="protein sequence ID" value="CAK8684774.1"/>
    <property type="molecule type" value="Genomic_DNA"/>
</dbReference>
<proteinExistence type="predicted"/>
<reference evidence="1 2" key="1">
    <citation type="submission" date="2024-02" db="EMBL/GenBank/DDBJ databases">
        <authorList>
            <person name="Daric V."/>
            <person name="Darras S."/>
        </authorList>
    </citation>
    <scope>NUCLEOTIDE SEQUENCE [LARGE SCALE GENOMIC DNA]</scope>
</reference>
<comment type="caution">
    <text evidence="1">The sequence shown here is derived from an EMBL/GenBank/DDBJ whole genome shotgun (WGS) entry which is preliminary data.</text>
</comment>
<sequence length="135" mass="15835">MFFLFSYVNPSSRNLQHVYRVVALWNELPPPRRYGEHMLPRRPSFEQLDGLLLWTPIRLNEKTKPTTQCVTDKKCDGIKFQLFIRPPPTGVYAGIMFKVSKNRSQNRNNVDIANYRRDKFHFLLGLNSTGTFTTQ</sequence>
<organism evidence="1 2">
    <name type="scientific">Clavelina lepadiformis</name>
    <name type="common">Light-bulb sea squirt</name>
    <name type="synonym">Ascidia lepadiformis</name>
    <dbReference type="NCBI Taxonomy" id="159417"/>
    <lineage>
        <taxon>Eukaryota</taxon>
        <taxon>Metazoa</taxon>
        <taxon>Chordata</taxon>
        <taxon>Tunicata</taxon>
        <taxon>Ascidiacea</taxon>
        <taxon>Aplousobranchia</taxon>
        <taxon>Clavelinidae</taxon>
        <taxon>Clavelina</taxon>
    </lineage>
</organism>
<accession>A0ABP0FYU8</accession>
<protein>
    <submittedName>
        <fullName evidence="1">Uncharacterized protein</fullName>
    </submittedName>
</protein>
<evidence type="ECO:0000313" key="2">
    <source>
        <dbReference type="Proteomes" id="UP001642483"/>
    </source>
</evidence>
<dbReference type="Proteomes" id="UP001642483">
    <property type="component" value="Unassembled WGS sequence"/>
</dbReference>
<gene>
    <name evidence="1" type="ORF">CVLEPA_LOCUS15890</name>
</gene>
<keyword evidence="2" id="KW-1185">Reference proteome</keyword>